<dbReference type="PANTHER" id="PTHR45527:SF1">
    <property type="entry name" value="FATTY ACID SYNTHASE"/>
    <property type="match status" value="1"/>
</dbReference>
<gene>
    <name evidence="2" type="ORF">Raf01_00580</name>
</gene>
<feature type="domain" description="Condensation" evidence="1">
    <location>
        <begin position="26"/>
        <end position="322"/>
    </location>
</feature>
<dbReference type="GO" id="GO:0044550">
    <property type="term" value="P:secondary metabolite biosynthetic process"/>
    <property type="evidence" value="ECO:0007669"/>
    <property type="project" value="TreeGrafter"/>
</dbReference>
<reference evidence="2" key="1">
    <citation type="submission" date="2021-01" db="EMBL/GenBank/DDBJ databases">
        <title>Whole genome shotgun sequence of Rugosimonospora africana NBRC 104875.</title>
        <authorList>
            <person name="Komaki H."/>
            <person name="Tamura T."/>
        </authorList>
    </citation>
    <scope>NUCLEOTIDE SEQUENCE</scope>
    <source>
        <strain evidence="2">NBRC 104875</strain>
    </source>
</reference>
<evidence type="ECO:0000313" key="3">
    <source>
        <dbReference type="Proteomes" id="UP000642748"/>
    </source>
</evidence>
<evidence type="ECO:0000313" key="2">
    <source>
        <dbReference type="EMBL" id="GIH11886.1"/>
    </source>
</evidence>
<dbReference type="AlphaFoldDB" id="A0A8J3QMQ1"/>
<dbReference type="GO" id="GO:0003824">
    <property type="term" value="F:catalytic activity"/>
    <property type="evidence" value="ECO:0007669"/>
    <property type="project" value="InterPro"/>
</dbReference>
<dbReference type="EMBL" id="BONZ01000001">
    <property type="protein sequence ID" value="GIH11886.1"/>
    <property type="molecule type" value="Genomic_DNA"/>
</dbReference>
<keyword evidence="3" id="KW-1185">Reference proteome</keyword>
<name>A0A8J3QMQ1_9ACTN</name>
<protein>
    <recommendedName>
        <fullName evidence="1">Condensation domain-containing protein</fullName>
    </recommendedName>
</protein>
<dbReference type="PANTHER" id="PTHR45527">
    <property type="entry name" value="NONRIBOSOMAL PEPTIDE SYNTHETASE"/>
    <property type="match status" value="1"/>
</dbReference>
<comment type="caution">
    <text evidence="2">The sequence shown here is derived from an EMBL/GenBank/DDBJ whole genome shotgun (WGS) entry which is preliminary data.</text>
</comment>
<dbReference type="GO" id="GO:0005737">
    <property type="term" value="C:cytoplasm"/>
    <property type="evidence" value="ECO:0007669"/>
    <property type="project" value="TreeGrafter"/>
</dbReference>
<dbReference type="SUPFAM" id="SSF52777">
    <property type="entry name" value="CoA-dependent acyltransferases"/>
    <property type="match status" value="2"/>
</dbReference>
<dbReference type="Pfam" id="PF00668">
    <property type="entry name" value="Condensation"/>
    <property type="match status" value="1"/>
</dbReference>
<accession>A0A8J3QMQ1</accession>
<evidence type="ECO:0000259" key="1">
    <source>
        <dbReference type="Pfam" id="PF00668"/>
    </source>
</evidence>
<dbReference type="GO" id="GO:0031177">
    <property type="term" value="F:phosphopantetheine binding"/>
    <property type="evidence" value="ECO:0007669"/>
    <property type="project" value="TreeGrafter"/>
</dbReference>
<sequence length="473" mass="50966">MTHGALGPLIPLSLEQISAVRPHTIRSWKYPITYEIAPDVDVDLLGLALAAVVNRHEPLRLRLIADRSAPGQRIAPPVDTFPIAQLDDGPSTLADFFAESFDLAADGPLRAALVRRPGGRSRLLLAVHHLAWDGMSSAPFTHDLWAAYRNLRACGESRLPVPQISYSDHVLAQRAAGPRLTPTQAAYWEEVFAGWRLPDFEPPPSASPVEWSRRITGSVPDPAIAGRVRMLARAVRVTPPVVWLASALVALWGTDQSGRGSHVSVYWVHHGRDRAELRDLVGFFNRSVPLRLAMDPGERFDRFCARVLGQVQAAVRESRAPWSIQRLAAHLSGPKAPGQRRERMSRITVNIQLDDSAEGTGPAGDLAAFVSYDPPSEQAWTPRLGQLWLQLTLGPAPTSFAEYDQRYFPDSTVGACLNGMPAIVAAVLDGGAGRSVSELAGCVPEPVDSGAGALGVPLPAPPSAYATPNGSAV</sequence>
<proteinExistence type="predicted"/>
<dbReference type="GO" id="GO:0043041">
    <property type="term" value="P:amino acid activation for nonribosomal peptide biosynthetic process"/>
    <property type="evidence" value="ECO:0007669"/>
    <property type="project" value="TreeGrafter"/>
</dbReference>
<dbReference type="Proteomes" id="UP000642748">
    <property type="component" value="Unassembled WGS sequence"/>
</dbReference>
<dbReference type="Gene3D" id="3.30.559.10">
    <property type="entry name" value="Chloramphenicol acetyltransferase-like domain"/>
    <property type="match status" value="1"/>
</dbReference>
<dbReference type="Gene3D" id="3.30.559.30">
    <property type="entry name" value="Nonribosomal peptide synthetase, condensation domain"/>
    <property type="match status" value="1"/>
</dbReference>
<dbReference type="InterPro" id="IPR001242">
    <property type="entry name" value="Condensation_dom"/>
</dbReference>
<organism evidence="2 3">
    <name type="scientific">Rugosimonospora africana</name>
    <dbReference type="NCBI Taxonomy" id="556532"/>
    <lineage>
        <taxon>Bacteria</taxon>
        <taxon>Bacillati</taxon>
        <taxon>Actinomycetota</taxon>
        <taxon>Actinomycetes</taxon>
        <taxon>Micromonosporales</taxon>
        <taxon>Micromonosporaceae</taxon>
        <taxon>Rugosimonospora</taxon>
    </lineage>
</organism>
<dbReference type="GO" id="GO:0008610">
    <property type="term" value="P:lipid biosynthetic process"/>
    <property type="evidence" value="ECO:0007669"/>
    <property type="project" value="UniProtKB-ARBA"/>
</dbReference>
<dbReference type="InterPro" id="IPR023213">
    <property type="entry name" value="CAT-like_dom_sf"/>
</dbReference>